<feature type="transmembrane region" description="Helical" evidence="1">
    <location>
        <begin position="31"/>
        <end position="52"/>
    </location>
</feature>
<gene>
    <name evidence="2" type="ORF">IZO911_LOCUS28399</name>
    <name evidence="4" type="ORF">KXQ929_LOCUS26696</name>
    <name evidence="3" type="ORF">OKA104_LOCUS2069</name>
</gene>
<dbReference type="AlphaFoldDB" id="A0A814W6U6"/>
<keyword evidence="1" id="KW-0812">Transmembrane</keyword>
<feature type="transmembrane region" description="Helical" evidence="1">
    <location>
        <begin position="72"/>
        <end position="90"/>
    </location>
</feature>
<dbReference type="EMBL" id="CAJOAY010000055">
    <property type="protein sequence ID" value="CAF3511417.1"/>
    <property type="molecule type" value="Genomic_DNA"/>
</dbReference>
<keyword evidence="1" id="KW-1133">Transmembrane helix</keyword>
<feature type="transmembrane region" description="Helical" evidence="1">
    <location>
        <begin position="102"/>
        <end position="127"/>
    </location>
</feature>
<comment type="caution">
    <text evidence="2">The sequence shown here is derived from an EMBL/GenBank/DDBJ whole genome shotgun (WGS) entry which is preliminary data.</text>
</comment>
<feature type="transmembrane region" description="Helical" evidence="1">
    <location>
        <begin position="139"/>
        <end position="161"/>
    </location>
</feature>
<proteinExistence type="predicted"/>
<dbReference type="Proteomes" id="UP000663868">
    <property type="component" value="Unassembled WGS sequence"/>
</dbReference>
<dbReference type="EMBL" id="CAJOBB010002447">
    <property type="protein sequence ID" value="CAF3969660.1"/>
    <property type="molecule type" value="Genomic_DNA"/>
</dbReference>
<dbReference type="Proteomes" id="UP000663860">
    <property type="component" value="Unassembled WGS sequence"/>
</dbReference>
<name>A0A814W6U6_9BILA</name>
<organism evidence="2 5">
    <name type="scientific">Adineta steineri</name>
    <dbReference type="NCBI Taxonomy" id="433720"/>
    <lineage>
        <taxon>Eukaryota</taxon>
        <taxon>Metazoa</taxon>
        <taxon>Spiralia</taxon>
        <taxon>Gnathifera</taxon>
        <taxon>Rotifera</taxon>
        <taxon>Eurotatoria</taxon>
        <taxon>Bdelloidea</taxon>
        <taxon>Adinetida</taxon>
        <taxon>Adinetidae</taxon>
        <taxon>Adineta</taxon>
    </lineage>
</organism>
<protein>
    <submittedName>
        <fullName evidence="2">Uncharacterized protein</fullName>
    </submittedName>
</protein>
<dbReference type="Proteomes" id="UP000663881">
    <property type="component" value="Unassembled WGS sequence"/>
</dbReference>
<keyword evidence="1" id="KW-0472">Membrane</keyword>
<evidence type="ECO:0000313" key="3">
    <source>
        <dbReference type="EMBL" id="CAF3511417.1"/>
    </source>
</evidence>
<evidence type="ECO:0000256" key="1">
    <source>
        <dbReference type="SAM" id="Phobius"/>
    </source>
</evidence>
<evidence type="ECO:0000313" key="4">
    <source>
        <dbReference type="EMBL" id="CAF3969660.1"/>
    </source>
</evidence>
<evidence type="ECO:0000313" key="2">
    <source>
        <dbReference type="EMBL" id="CAF1197333.1"/>
    </source>
</evidence>
<sequence>MFSFVTARNKQFKLSRNTQHRFLYRQKKEKIHHWIIIIKLIYIAIFICFTIGLCLNQAIHNDIHYSIRIEDIWFSFLSLILILSLFIDNLKRQNIFPSKLIYIIQFILIISLISFIILGHIQAYYYLWWPTSSSMELTYLTLFSIIFIDLCPISIAIIITINSSKKPRSWRCVYTSSIISNV</sequence>
<dbReference type="EMBL" id="CAJNOE010000402">
    <property type="protein sequence ID" value="CAF1197333.1"/>
    <property type="molecule type" value="Genomic_DNA"/>
</dbReference>
<accession>A0A814W6U6</accession>
<evidence type="ECO:0000313" key="5">
    <source>
        <dbReference type="Proteomes" id="UP000663860"/>
    </source>
</evidence>
<reference evidence="2" key="1">
    <citation type="submission" date="2021-02" db="EMBL/GenBank/DDBJ databases">
        <authorList>
            <person name="Nowell W R."/>
        </authorList>
    </citation>
    <scope>NUCLEOTIDE SEQUENCE</scope>
</reference>